<evidence type="ECO:0000256" key="1">
    <source>
        <dbReference type="SAM" id="SignalP"/>
    </source>
</evidence>
<proteinExistence type="predicted"/>
<keyword evidence="1" id="KW-0732">Signal</keyword>
<comment type="caution">
    <text evidence="2">The sequence shown here is derived from an EMBL/GenBank/DDBJ whole genome shotgun (WGS) entry which is preliminary data.</text>
</comment>
<dbReference type="RefSeq" id="WP_201674522.1">
    <property type="nucleotide sequence ID" value="NZ_JAEQNE010000002.1"/>
</dbReference>
<name>A0A936YYS2_9BURK</name>
<protein>
    <recommendedName>
        <fullName evidence="4">Ysc84 actin-binding domain-containing protein</fullName>
    </recommendedName>
</protein>
<reference evidence="2 3" key="1">
    <citation type="journal article" date="2017" name="Int. J. Syst. Evol. Microbiol.">
        <title>Ramlibacter monticola sp. nov., isolated from forest soil.</title>
        <authorList>
            <person name="Chaudhary D.K."/>
            <person name="Kim J."/>
        </authorList>
    </citation>
    <scope>NUCLEOTIDE SEQUENCE [LARGE SCALE GENOMIC DNA]</scope>
    <source>
        <strain evidence="2 3">KACC 19175</strain>
    </source>
</reference>
<evidence type="ECO:0000313" key="2">
    <source>
        <dbReference type="EMBL" id="MBL0391928.1"/>
    </source>
</evidence>
<gene>
    <name evidence="2" type="ORF">JJ685_12380</name>
</gene>
<keyword evidence="3" id="KW-1185">Reference proteome</keyword>
<feature type="chain" id="PRO_5037830823" description="Ysc84 actin-binding domain-containing protein" evidence="1">
    <location>
        <begin position="27"/>
        <end position="194"/>
    </location>
</feature>
<organism evidence="2 3">
    <name type="scientific">Ramlibacter monticola</name>
    <dbReference type="NCBI Taxonomy" id="1926872"/>
    <lineage>
        <taxon>Bacteria</taxon>
        <taxon>Pseudomonadati</taxon>
        <taxon>Pseudomonadota</taxon>
        <taxon>Betaproteobacteria</taxon>
        <taxon>Burkholderiales</taxon>
        <taxon>Comamonadaceae</taxon>
        <taxon>Ramlibacter</taxon>
    </lineage>
</organism>
<accession>A0A936YYS2</accession>
<dbReference type="AlphaFoldDB" id="A0A936YYS2"/>
<feature type="signal peptide" evidence="1">
    <location>
        <begin position="1"/>
        <end position="26"/>
    </location>
</feature>
<evidence type="ECO:0008006" key="4">
    <source>
        <dbReference type="Google" id="ProtNLM"/>
    </source>
</evidence>
<dbReference type="Proteomes" id="UP000599109">
    <property type="component" value="Unassembled WGS sequence"/>
</dbReference>
<dbReference type="EMBL" id="JAEQNE010000002">
    <property type="protein sequence ID" value="MBL0391928.1"/>
    <property type="molecule type" value="Genomic_DNA"/>
</dbReference>
<evidence type="ECO:0000313" key="3">
    <source>
        <dbReference type="Proteomes" id="UP000599109"/>
    </source>
</evidence>
<sequence length="194" mass="20121">MHVLSRLLAAAALAAAELASLAPAAAQDTAAALSPEAREAERTARLQLASTGLEKLYALQPEARAAVEQSAGYAVFEVDSIYALLFVGQRGKGVLFDNSTKAPTFMLSTRAGTGPGIGKQKVFQVFVFKSRSALEQFVMAGSAGGDLGASVSTGTGGMTRSFNPSIDIYQIPESGLALQASWGGTVYTVDSQLK</sequence>